<dbReference type="EMBL" id="BDRX01000070">
    <property type="protein sequence ID" value="GBF95762.1"/>
    <property type="molecule type" value="Genomic_DNA"/>
</dbReference>
<dbReference type="FunCoup" id="A0A2V0P9Y9">
    <property type="interactions" value="130"/>
</dbReference>
<feature type="compositionally biased region" description="Low complexity" evidence="1">
    <location>
        <begin position="92"/>
        <end position="107"/>
    </location>
</feature>
<dbReference type="InterPro" id="IPR002816">
    <property type="entry name" value="TraB/PrgY/GumN_fam"/>
</dbReference>
<organism evidence="3 4">
    <name type="scientific">Raphidocelis subcapitata</name>
    <dbReference type="NCBI Taxonomy" id="307507"/>
    <lineage>
        <taxon>Eukaryota</taxon>
        <taxon>Viridiplantae</taxon>
        <taxon>Chlorophyta</taxon>
        <taxon>core chlorophytes</taxon>
        <taxon>Chlorophyceae</taxon>
        <taxon>CS clade</taxon>
        <taxon>Sphaeropleales</taxon>
        <taxon>Selenastraceae</taxon>
        <taxon>Raphidocelis</taxon>
    </lineage>
</organism>
<dbReference type="InterPro" id="IPR046345">
    <property type="entry name" value="TraB_PrgY-like"/>
</dbReference>
<dbReference type="STRING" id="307507.A0A2V0P9Y9"/>
<dbReference type="CDD" id="cd14726">
    <property type="entry name" value="TraB_PrgY-like"/>
    <property type="match status" value="1"/>
</dbReference>
<evidence type="ECO:0000313" key="3">
    <source>
        <dbReference type="EMBL" id="GBF95762.1"/>
    </source>
</evidence>
<dbReference type="OrthoDB" id="48306at2759"/>
<comment type="caution">
    <text evidence="3">The sequence shown here is derived from an EMBL/GenBank/DDBJ whole genome shotgun (WGS) entry which is preliminary data.</text>
</comment>
<keyword evidence="4" id="KW-1185">Reference proteome</keyword>
<proteinExistence type="predicted"/>
<dbReference type="Pfam" id="PF01963">
    <property type="entry name" value="TraB_PrgY_gumN"/>
    <property type="match status" value="2"/>
</dbReference>
<dbReference type="PANTHER" id="PTHR21530">
    <property type="entry name" value="PHEROMONE SHUTDOWN PROTEIN"/>
    <property type="match status" value="1"/>
</dbReference>
<feature type="transmembrane region" description="Helical" evidence="2">
    <location>
        <begin position="354"/>
        <end position="374"/>
    </location>
</feature>
<protein>
    <recommendedName>
        <fullName evidence="5">TraB domain-containing protein</fullName>
    </recommendedName>
</protein>
<feature type="region of interest" description="Disordered" evidence="1">
    <location>
        <begin position="91"/>
        <end position="152"/>
    </location>
</feature>
<feature type="compositionally biased region" description="Low complexity" evidence="1">
    <location>
        <begin position="128"/>
        <end position="137"/>
    </location>
</feature>
<evidence type="ECO:0000256" key="2">
    <source>
        <dbReference type="SAM" id="Phobius"/>
    </source>
</evidence>
<feature type="compositionally biased region" description="Basic and acidic residues" evidence="1">
    <location>
        <begin position="110"/>
        <end position="127"/>
    </location>
</feature>
<name>A0A2V0P9Y9_9CHLO</name>
<keyword evidence="2" id="KW-0812">Transmembrane</keyword>
<dbReference type="Proteomes" id="UP000247498">
    <property type="component" value="Unassembled WGS sequence"/>
</dbReference>
<gene>
    <name evidence="3" type="ORF">Rsub_08198</name>
</gene>
<reference evidence="3 4" key="1">
    <citation type="journal article" date="2018" name="Sci. Rep.">
        <title>Raphidocelis subcapitata (=Pseudokirchneriella subcapitata) provides an insight into genome evolution and environmental adaptations in the Sphaeropleales.</title>
        <authorList>
            <person name="Suzuki S."/>
            <person name="Yamaguchi H."/>
            <person name="Nakajima N."/>
            <person name="Kawachi M."/>
        </authorList>
    </citation>
    <scope>NUCLEOTIDE SEQUENCE [LARGE SCALE GENOMIC DNA]</scope>
    <source>
        <strain evidence="3 4">NIES-35</strain>
    </source>
</reference>
<evidence type="ECO:0008006" key="5">
    <source>
        <dbReference type="Google" id="ProtNLM"/>
    </source>
</evidence>
<evidence type="ECO:0000313" key="4">
    <source>
        <dbReference type="Proteomes" id="UP000247498"/>
    </source>
</evidence>
<sequence>MPDTLRLVKASWPQLLDLVEEGVLVVHERPAGYVERRADGYREPQLVFLLGTAHVSAKSAEDVRRVVAAVRPECVVVELCRSRTALLYDGTQQQEGQQGQQQQQGQQHPGGRDAAAEGSFEEQRGEAEGAATPGAAAAPPPPRQPPLVNPLSLSGGGFAEAMARTLSQGGQSGLVLRLLLASQARRAAERLGVRAGAEFAAAGAAADAVGAQLVLGDRPVEITLRRAWDALGWRRRGALLGDLLRGALAPLPPELSAELIESLKRDGAVSALFAQLGERYPELVAPLVDERDLYLAWSLKRSKAVNGSRCVVGVVGKGHMRGVVYALRHDSGSLRFSDLVGGANQKRRRQRQQLIRLAVELLLGGVAWALWVHFSGGSGDV</sequence>
<evidence type="ECO:0000256" key="1">
    <source>
        <dbReference type="SAM" id="MobiDB-lite"/>
    </source>
</evidence>
<accession>A0A2V0P9Y9</accession>
<dbReference type="AlphaFoldDB" id="A0A2V0P9Y9"/>
<keyword evidence="2" id="KW-1133">Transmembrane helix</keyword>
<dbReference type="PANTHER" id="PTHR21530:SF0">
    <property type="entry name" value="TRAB FAMILY PROTEIN"/>
    <property type="match status" value="1"/>
</dbReference>
<keyword evidence="2" id="KW-0472">Membrane</keyword>
<dbReference type="InParanoid" id="A0A2V0P9Y9"/>
<feature type="compositionally biased region" description="Pro residues" evidence="1">
    <location>
        <begin position="138"/>
        <end position="148"/>
    </location>
</feature>